<reference evidence="1" key="2">
    <citation type="submission" date="2024-05" db="EMBL/GenBank/DDBJ databases">
        <title>Rhodohalobacter halophilus gen. nov., sp. nov., a moderately halophilic member of the family Balneolaceae.</title>
        <authorList>
            <person name="Xia J."/>
        </authorList>
    </citation>
    <scope>NUCLEOTIDE SEQUENCE</scope>
    <source>
        <strain evidence="1">WB101</strain>
    </source>
</reference>
<dbReference type="Proteomes" id="UP001165366">
    <property type="component" value="Unassembled WGS sequence"/>
</dbReference>
<organism evidence="1 2">
    <name type="scientific">Rhodohalobacter sulfatireducens</name>
    <dbReference type="NCBI Taxonomy" id="2911366"/>
    <lineage>
        <taxon>Bacteria</taxon>
        <taxon>Pseudomonadati</taxon>
        <taxon>Balneolota</taxon>
        <taxon>Balneolia</taxon>
        <taxon>Balneolales</taxon>
        <taxon>Balneolaceae</taxon>
        <taxon>Rhodohalobacter</taxon>
    </lineage>
</organism>
<protein>
    <submittedName>
        <fullName evidence="1">Uncharacterized protein</fullName>
    </submittedName>
</protein>
<gene>
    <name evidence="1" type="ORF">L6773_13675</name>
</gene>
<sequence>MNSNIFFERIHSLQIYSSDVISQYHILNGDTLKGQFPVRVSGEIIVCRECLVDGPVNGETLDNLFETRAIDQITT</sequence>
<proteinExistence type="predicted"/>
<name>A0ABS9KFJ7_9BACT</name>
<evidence type="ECO:0000313" key="2">
    <source>
        <dbReference type="Proteomes" id="UP001165366"/>
    </source>
</evidence>
<reference evidence="1" key="1">
    <citation type="submission" date="2022-01" db="EMBL/GenBank/DDBJ databases">
        <authorList>
            <person name="Wang Y."/>
        </authorList>
    </citation>
    <scope>NUCLEOTIDE SEQUENCE</scope>
    <source>
        <strain evidence="1">WB101</strain>
    </source>
</reference>
<dbReference type="EMBL" id="JAKLWS010000018">
    <property type="protein sequence ID" value="MCG2589623.1"/>
    <property type="molecule type" value="Genomic_DNA"/>
</dbReference>
<keyword evidence="2" id="KW-1185">Reference proteome</keyword>
<comment type="caution">
    <text evidence="1">The sequence shown here is derived from an EMBL/GenBank/DDBJ whole genome shotgun (WGS) entry which is preliminary data.</text>
</comment>
<accession>A0ABS9KFJ7</accession>
<evidence type="ECO:0000313" key="1">
    <source>
        <dbReference type="EMBL" id="MCG2589623.1"/>
    </source>
</evidence>